<evidence type="ECO:0000313" key="2">
    <source>
        <dbReference type="Proteomes" id="UP000724584"/>
    </source>
</evidence>
<sequence>MESDEENQRVGGGQGSTSEAQPGPGSSRADIELQTHPIGSEGPVPGGPSGTESEVGLAQATTLDETSTRSQLQLENPPSSENPPSGAPSAPEQATIAPSTAAPHQPPPVPVVEPSPPSQQRGLPAAQIENIETVIDWAENDPENPLNWSKGRKFARILLSVFQSMMVQSACFLHVPSFSVLRSDPGVDGNLELVGFLLSLYLVGFAAGPLLWRPLSRYFGSTLVDLATGMLFMIVMFRPSAPCPCRPSSSFGSSPGSSVAAFWPMARPSSTTYCRVAREDSIGLCADKDRWQFLVLIPGAGVGVAVMLLGILLFCVDLEIETYGPVVLEAKVTRLRNRNNNRQFRSALDGELTSRQNFKAGALEPLKALYTDQKCLLYAILFGLAAAVHYYMLTTMDYVLLGAHSTTHIFIYAGHIWLFCIGCCAMLVGCGASDQDMTYAALEPRRVQPRGVHLKFGGASTAFFLALYGWVARTESAEGVIAVLLFITLAGVTSTYFVWCTRKAMESSFTGDGSSYDVAVAHAACAIVLAVFGGLFSPFTLLMVNSADSTHPEPAAGNTYHPGPTAGNTSLVGIWAVLGSIVYFVLQRQLGKEGNGGAGGSNNDNIDRELGAACG</sequence>
<name>A0ACB7P0S2_9PEZI</name>
<dbReference type="Proteomes" id="UP000724584">
    <property type="component" value="Unassembled WGS sequence"/>
</dbReference>
<proteinExistence type="predicted"/>
<evidence type="ECO:0000313" key="1">
    <source>
        <dbReference type="EMBL" id="KAH6623437.1"/>
    </source>
</evidence>
<gene>
    <name evidence="1" type="ORF">F5144DRAFT_605937</name>
</gene>
<keyword evidence="2" id="KW-1185">Reference proteome</keyword>
<accession>A0ACB7P0S2</accession>
<protein>
    <submittedName>
        <fullName evidence="1">Uncharacterized protein</fullName>
    </submittedName>
</protein>
<dbReference type="EMBL" id="JAGIZQ010000006">
    <property type="protein sequence ID" value="KAH6623437.1"/>
    <property type="molecule type" value="Genomic_DNA"/>
</dbReference>
<organism evidence="1 2">
    <name type="scientific">Chaetomium tenue</name>
    <dbReference type="NCBI Taxonomy" id="1854479"/>
    <lineage>
        <taxon>Eukaryota</taxon>
        <taxon>Fungi</taxon>
        <taxon>Dikarya</taxon>
        <taxon>Ascomycota</taxon>
        <taxon>Pezizomycotina</taxon>
        <taxon>Sordariomycetes</taxon>
        <taxon>Sordariomycetidae</taxon>
        <taxon>Sordariales</taxon>
        <taxon>Chaetomiaceae</taxon>
        <taxon>Chaetomium</taxon>
    </lineage>
</organism>
<reference evidence="1 2" key="1">
    <citation type="journal article" date="2021" name="Nat. Commun.">
        <title>Genetic determinants of endophytism in the Arabidopsis root mycobiome.</title>
        <authorList>
            <person name="Mesny F."/>
            <person name="Miyauchi S."/>
            <person name="Thiergart T."/>
            <person name="Pickel B."/>
            <person name="Atanasova L."/>
            <person name="Karlsson M."/>
            <person name="Huettel B."/>
            <person name="Barry K.W."/>
            <person name="Haridas S."/>
            <person name="Chen C."/>
            <person name="Bauer D."/>
            <person name="Andreopoulos W."/>
            <person name="Pangilinan J."/>
            <person name="LaButti K."/>
            <person name="Riley R."/>
            <person name="Lipzen A."/>
            <person name="Clum A."/>
            <person name="Drula E."/>
            <person name="Henrissat B."/>
            <person name="Kohler A."/>
            <person name="Grigoriev I.V."/>
            <person name="Martin F.M."/>
            <person name="Hacquard S."/>
        </authorList>
    </citation>
    <scope>NUCLEOTIDE SEQUENCE [LARGE SCALE GENOMIC DNA]</scope>
    <source>
        <strain evidence="1 2">MPI-SDFR-AT-0079</strain>
    </source>
</reference>
<comment type="caution">
    <text evidence="1">The sequence shown here is derived from an EMBL/GenBank/DDBJ whole genome shotgun (WGS) entry which is preliminary data.</text>
</comment>